<evidence type="ECO:0000313" key="3">
    <source>
        <dbReference type="Proteomes" id="UP000322876"/>
    </source>
</evidence>
<gene>
    <name evidence="2" type="ORF">FHQ18_04490</name>
</gene>
<keyword evidence="2" id="KW-0969">Cilium</keyword>
<proteinExistence type="predicted"/>
<feature type="domain" description="Flagellar hook-length control protein-like C-terminal" evidence="1">
    <location>
        <begin position="244"/>
        <end position="314"/>
    </location>
</feature>
<evidence type="ECO:0000259" key="1">
    <source>
        <dbReference type="Pfam" id="PF02120"/>
    </source>
</evidence>
<accession>A0A5A8F8E0</accession>
<keyword evidence="2" id="KW-0966">Cell projection</keyword>
<dbReference type="Proteomes" id="UP000322876">
    <property type="component" value="Unassembled WGS sequence"/>
</dbReference>
<dbReference type="OrthoDB" id="2112988at2"/>
<dbReference type="Gene3D" id="3.30.750.140">
    <property type="match status" value="1"/>
</dbReference>
<dbReference type="AlphaFoldDB" id="A0A5A8F8E0"/>
<organism evidence="2 3">
    <name type="scientific">Deferribacter autotrophicus</name>
    <dbReference type="NCBI Taxonomy" id="500465"/>
    <lineage>
        <taxon>Bacteria</taxon>
        <taxon>Pseudomonadati</taxon>
        <taxon>Deferribacterota</taxon>
        <taxon>Deferribacteres</taxon>
        <taxon>Deferribacterales</taxon>
        <taxon>Deferribacteraceae</taxon>
        <taxon>Deferribacter</taxon>
    </lineage>
</organism>
<dbReference type="InterPro" id="IPR038610">
    <property type="entry name" value="FliK-like_C_sf"/>
</dbReference>
<name>A0A5A8F8E0_9BACT</name>
<dbReference type="InterPro" id="IPR021136">
    <property type="entry name" value="Flagellar_hook_control-like_C"/>
</dbReference>
<reference evidence="2 3" key="1">
    <citation type="submission" date="2019-06" db="EMBL/GenBank/DDBJ databases">
        <title>Genomic insights into carbon and energy metabolism of Deferribacter autotrophicus revealed new metabolic traits in the phylum Deferribacteres.</title>
        <authorList>
            <person name="Slobodkin A.I."/>
            <person name="Slobodkina G.B."/>
            <person name="Allioux M."/>
            <person name="Alain K."/>
            <person name="Jebbar M."/>
            <person name="Shadrin V."/>
            <person name="Kublanov I.V."/>
            <person name="Toshchakov S.V."/>
            <person name="Bonch-Osmolovskaya E.A."/>
        </authorList>
    </citation>
    <scope>NUCLEOTIDE SEQUENCE [LARGE SCALE GENOMIC DNA]</scope>
    <source>
        <strain evidence="2 3">SL50</strain>
    </source>
</reference>
<evidence type="ECO:0000313" key="2">
    <source>
        <dbReference type="EMBL" id="KAA0258423.1"/>
    </source>
</evidence>
<keyword evidence="2" id="KW-0282">Flagellum</keyword>
<protein>
    <submittedName>
        <fullName evidence="2">Flagellar hook-length control protein FliK</fullName>
    </submittedName>
</protein>
<dbReference type="CDD" id="cd17470">
    <property type="entry name" value="T3SS_Flik_C"/>
    <property type="match status" value="1"/>
</dbReference>
<comment type="caution">
    <text evidence="2">The sequence shown here is derived from an EMBL/GenBank/DDBJ whole genome shotgun (WGS) entry which is preliminary data.</text>
</comment>
<keyword evidence="3" id="KW-1185">Reference proteome</keyword>
<dbReference type="Pfam" id="PF02120">
    <property type="entry name" value="Flg_hook"/>
    <property type="match status" value="1"/>
</dbReference>
<dbReference type="RefSeq" id="WP_149265980.1">
    <property type="nucleotide sequence ID" value="NZ_VFJB01000004.1"/>
</dbReference>
<sequence>MEQALININDIISEKPKTQLKLNKSNSDDNEKFHKIFRNKLNDNEDNNAKENQGDIQNIISFLQKILEQLNLEVSTESIENIKSAENYAEAKKIMKEMLLELGISDEEVKKILSDIENIKFKKIVNDETYLLSEQVDKEDLKSEAVNEMEKTVRNAKDTQHISKVLKNGLDTKLVFDKKKLLSEHFLNINKINFQGNKQEIDFRSDQSLLFHSNSQDNNVLVKNEIKVEKPTDILKFVDYLKMTNIKGGQKIVVKLHPEHLGNLKIEISDVSGKLTAKLFVESHEAKNLLVTQTDLIRQHLEAKGINLSNIDFGYLTDDSSKEQFNHRDTKNGFKNGNSAADRVTINKEKENYSNALYA</sequence>
<dbReference type="EMBL" id="VFJB01000004">
    <property type="protein sequence ID" value="KAA0258423.1"/>
    <property type="molecule type" value="Genomic_DNA"/>
</dbReference>